<dbReference type="RefSeq" id="WP_139169415.1">
    <property type="nucleotide sequence ID" value="NZ_FNLO01000001.1"/>
</dbReference>
<evidence type="ECO:0000256" key="1">
    <source>
        <dbReference type="SAM" id="Phobius"/>
    </source>
</evidence>
<proteinExistence type="predicted"/>
<keyword evidence="1" id="KW-0472">Membrane</keyword>
<protein>
    <submittedName>
        <fullName evidence="2">Uncharacterized protein</fullName>
    </submittedName>
</protein>
<dbReference type="STRING" id="1770053.SAMN05216551_101432"/>
<dbReference type="AlphaFoldDB" id="A0A1H2PJJ0"/>
<sequence length="509" mass="55776">MQVKSISIERGRTSPTLERQAAPHVRRAALQRGISALETILALICISLALSGLAYLLRDDAEALRARSLATTLQQYAQALDQLLGAGRPAELSAIPIGAERDVTALLSATYLPHRVPDAEHTRTKISAWVRHDRNPVTGTDTFVGLVTTDDFTGTDVQAGRVVKLIGTAGGHRARSGGALSGLSQSWLAERGIWPQVGNGQLAVLVAHAGRATTLVPAVTSVEYTVRNAAETSGLNPQQWTPLYTSDDLELNWRLVGAESATIMLYDADKPSPEWSRRDVTERTIRIAPRTEWFGRTLYFVIRPQVDNGAALVDGMSKRFSVGRYPKPPIDRIKARYHSFSSQKPQSRSDEGCNYNNAGAGAASAIYNSQLLAEEVVLVPRNAALARPETLIFLEPFDFQLTSYSTPKSLFQGSWLAGPSEPNNSYTWPVLKIRSLARVGQVVGPGSSSAWMHTFIKKCHTHDSVHLNGGMVIIHASGKSENYPVFSRRWTADEEGYNDFKQQTFEKTL</sequence>
<keyword evidence="1" id="KW-0812">Transmembrane</keyword>
<name>A0A1H2PJJ0_9BURK</name>
<evidence type="ECO:0000313" key="3">
    <source>
        <dbReference type="Proteomes" id="UP000243719"/>
    </source>
</evidence>
<keyword evidence="1" id="KW-1133">Transmembrane helix</keyword>
<organism evidence="2 3">
    <name type="scientific">Chitinasiproducens palmae</name>
    <dbReference type="NCBI Taxonomy" id="1770053"/>
    <lineage>
        <taxon>Bacteria</taxon>
        <taxon>Pseudomonadati</taxon>
        <taxon>Pseudomonadota</taxon>
        <taxon>Betaproteobacteria</taxon>
        <taxon>Burkholderiales</taxon>
        <taxon>Burkholderiaceae</taxon>
        <taxon>Chitinasiproducens</taxon>
    </lineage>
</organism>
<dbReference type="EMBL" id="FNLO01000001">
    <property type="protein sequence ID" value="SDV46557.1"/>
    <property type="molecule type" value="Genomic_DNA"/>
</dbReference>
<evidence type="ECO:0000313" key="2">
    <source>
        <dbReference type="EMBL" id="SDV46557.1"/>
    </source>
</evidence>
<dbReference type="Proteomes" id="UP000243719">
    <property type="component" value="Unassembled WGS sequence"/>
</dbReference>
<accession>A0A1H2PJJ0</accession>
<reference evidence="3" key="1">
    <citation type="submission" date="2016-09" db="EMBL/GenBank/DDBJ databases">
        <authorList>
            <person name="Varghese N."/>
            <person name="Submissions S."/>
        </authorList>
    </citation>
    <scope>NUCLEOTIDE SEQUENCE [LARGE SCALE GENOMIC DNA]</scope>
    <source>
        <strain evidence="3">JS23</strain>
    </source>
</reference>
<keyword evidence="3" id="KW-1185">Reference proteome</keyword>
<gene>
    <name evidence="2" type="ORF">SAMN05216551_101432</name>
</gene>
<feature type="transmembrane region" description="Helical" evidence="1">
    <location>
        <begin position="36"/>
        <end position="57"/>
    </location>
</feature>